<comment type="caution">
    <text evidence="5">The sequence shown here is derived from an EMBL/GenBank/DDBJ whole genome shotgun (WGS) entry which is preliminary data.</text>
</comment>
<dbReference type="AlphaFoldDB" id="A0A4R6ZK63"/>
<dbReference type="Pfam" id="PF00534">
    <property type="entry name" value="Glycos_transf_1"/>
    <property type="match status" value="1"/>
</dbReference>
<organism evidence="5 6">
    <name type="scientific">Listeria rocourtiae</name>
    <dbReference type="NCBI Taxonomy" id="647910"/>
    <lineage>
        <taxon>Bacteria</taxon>
        <taxon>Bacillati</taxon>
        <taxon>Bacillota</taxon>
        <taxon>Bacilli</taxon>
        <taxon>Bacillales</taxon>
        <taxon>Listeriaceae</taxon>
        <taxon>Listeria</taxon>
    </lineage>
</organism>
<dbReference type="PANTHER" id="PTHR12526">
    <property type="entry name" value="GLYCOSYLTRANSFERASE"/>
    <property type="match status" value="1"/>
</dbReference>
<name>A0A4R6ZK63_9LIST</name>
<dbReference type="STRING" id="1265846.PROCOU_07443"/>
<evidence type="ECO:0000259" key="4">
    <source>
        <dbReference type="Pfam" id="PF00534"/>
    </source>
</evidence>
<gene>
    <name evidence="5" type="ORF">DFP96_10759</name>
</gene>
<dbReference type="PANTHER" id="PTHR12526:SF640">
    <property type="entry name" value="COLANIC ACID BIOSYNTHESIS GLYCOSYLTRANSFERASE WCAL-RELATED"/>
    <property type="match status" value="1"/>
</dbReference>
<dbReference type="OrthoDB" id="73743at2"/>
<evidence type="ECO:0000256" key="2">
    <source>
        <dbReference type="ARBA" id="ARBA00022676"/>
    </source>
</evidence>
<feature type="domain" description="Glycosyl transferase family 1" evidence="4">
    <location>
        <begin position="214"/>
        <end position="378"/>
    </location>
</feature>
<evidence type="ECO:0000313" key="5">
    <source>
        <dbReference type="EMBL" id="TDR52622.1"/>
    </source>
</evidence>
<evidence type="ECO:0000313" key="6">
    <source>
        <dbReference type="Proteomes" id="UP000295558"/>
    </source>
</evidence>
<evidence type="ECO:0000256" key="1">
    <source>
        <dbReference type="ARBA" id="ARBA00009481"/>
    </source>
</evidence>
<reference evidence="5 6" key="1">
    <citation type="submission" date="2019-03" db="EMBL/GenBank/DDBJ databases">
        <title>Genomic Encyclopedia of Type Strains, Phase III (KMG-III): the genomes of soil and plant-associated and newly described type strains.</title>
        <authorList>
            <person name="Whitman W."/>
        </authorList>
    </citation>
    <scope>NUCLEOTIDE SEQUENCE [LARGE SCALE GENOMIC DNA]</scope>
    <source>
        <strain evidence="5 6">CECT 7972</strain>
    </source>
</reference>
<keyword evidence="2" id="KW-0328">Glycosyltransferase</keyword>
<dbReference type="InterPro" id="IPR001296">
    <property type="entry name" value="Glyco_trans_1"/>
</dbReference>
<dbReference type="Gene3D" id="3.40.50.2000">
    <property type="entry name" value="Glycogen Phosphorylase B"/>
    <property type="match status" value="2"/>
</dbReference>
<dbReference type="RefSeq" id="WP_036070653.1">
    <property type="nucleotide sequence ID" value="NZ_JAARQJ010000007.1"/>
</dbReference>
<dbReference type="GO" id="GO:0016757">
    <property type="term" value="F:glycosyltransferase activity"/>
    <property type="evidence" value="ECO:0007669"/>
    <property type="project" value="UniProtKB-KW"/>
</dbReference>
<protein>
    <submittedName>
        <fullName evidence="5">Colanic acid/amylovoran biosynthesis glycosyltransferase</fullName>
    </submittedName>
</protein>
<sequence>MKVLFVVSTFPALSETFILNQMTGFLDAGHDVTILAMSKVNGKAHPDVVRYGLMDKVTFVNVPKSIGQKLVRVTQHFVKNPIRTVQLLNYWRYGKFIFSLRPLLAEKYIKNQSTYDAIIAHYGSNGLLLSILESESVTNRFVFFHGNDVTGFVERFGSEIYQPLFQSTITLLPISRLWAKKVKEYGAAEHRVRVHHMGVDLNKFTPVTLPSQFEETIQLLLIGRLTEKKGIDIAISSTARLRSKGYPVELTVIGDGEKKQVLMAQAEALGVKKQVHFTGWLTQTEVQQSIQKASIILQPSRVAENGDMEGIPVSLMEALAKGKLVISTYHSGIPELVEHEYNGLLAVENDAMALTHHIESMIRMTDTNRQRMSRNAIQKVADEFNIETLNQRLMEMCEVKG</sequence>
<comment type="similarity">
    <text evidence="1">Belongs to the glycosyltransferase group 1 family. Glycosyltransferase 4 subfamily.</text>
</comment>
<dbReference type="EMBL" id="SNZK01000007">
    <property type="protein sequence ID" value="TDR52622.1"/>
    <property type="molecule type" value="Genomic_DNA"/>
</dbReference>
<dbReference type="SUPFAM" id="SSF53756">
    <property type="entry name" value="UDP-Glycosyltransferase/glycogen phosphorylase"/>
    <property type="match status" value="1"/>
</dbReference>
<dbReference type="Proteomes" id="UP000295558">
    <property type="component" value="Unassembled WGS sequence"/>
</dbReference>
<proteinExistence type="inferred from homology"/>
<keyword evidence="6" id="KW-1185">Reference proteome</keyword>
<evidence type="ECO:0000256" key="3">
    <source>
        <dbReference type="ARBA" id="ARBA00022679"/>
    </source>
</evidence>
<keyword evidence="3 5" id="KW-0808">Transferase</keyword>
<accession>A0A4R6ZK63</accession>